<dbReference type="Proteomes" id="UP001207337">
    <property type="component" value="Unassembled WGS sequence"/>
</dbReference>
<evidence type="ECO:0000313" key="3">
    <source>
        <dbReference type="EMBL" id="MCW9712956.1"/>
    </source>
</evidence>
<proteinExistence type="predicted"/>
<dbReference type="InterPro" id="IPR011650">
    <property type="entry name" value="Peptidase_M20_dimer"/>
</dbReference>
<dbReference type="Gene3D" id="3.40.630.10">
    <property type="entry name" value="Zn peptidases"/>
    <property type="match status" value="1"/>
</dbReference>
<dbReference type="PIRSF" id="PIRSF005962">
    <property type="entry name" value="Pept_M20D_amidohydro"/>
    <property type="match status" value="1"/>
</dbReference>
<evidence type="ECO:0000313" key="4">
    <source>
        <dbReference type="Proteomes" id="UP001207337"/>
    </source>
</evidence>
<evidence type="ECO:0000256" key="1">
    <source>
        <dbReference type="ARBA" id="ARBA00022801"/>
    </source>
</evidence>
<dbReference type="SUPFAM" id="SSF55031">
    <property type="entry name" value="Bacterial exopeptidase dimerisation domain"/>
    <property type="match status" value="1"/>
</dbReference>
<feature type="domain" description="Peptidase M20 dimerisation" evidence="2">
    <location>
        <begin position="193"/>
        <end position="284"/>
    </location>
</feature>
<dbReference type="NCBIfam" id="TIGR01891">
    <property type="entry name" value="amidohydrolases"/>
    <property type="match status" value="1"/>
</dbReference>
<dbReference type="InterPro" id="IPR017439">
    <property type="entry name" value="Amidohydrolase"/>
</dbReference>
<dbReference type="InterPro" id="IPR002933">
    <property type="entry name" value="Peptidase_M20"/>
</dbReference>
<dbReference type="Pfam" id="PF07687">
    <property type="entry name" value="M20_dimer"/>
    <property type="match status" value="1"/>
</dbReference>
<dbReference type="PANTHER" id="PTHR11014">
    <property type="entry name" value="PEPTIDASE M20 FAMILY MEMBER"/>
    <property type="match status" value="1"/>
</dbReference>
<protein>
    <submittedName>
        <fullName evidence="3">Amidohydrolase</fullName>
    </submittedName>
</protein>
<sequence>MDLHTIKEKARQYHDEMVAIRRHLHQYPELSYEERETTTFILEKLKELDIPADRPLDTGCVGIIEGGKSSDKVVALRADIDALSITEEGEHKSEFKSKNEGVAHCCGHDAHTANLLGAAHILADLKEEIEGKVLLIFQPGEEKLPGGGRLLCETGYLQRMGVDVIYGLHTYPGLEPGRIALRKGPLMARPDEFEIEVIGEGGHAASPHEAVDPVVMSAQIINQIQSIVSRNVNPTDAAVITVGKLAAGSVHNVIPEKAEMLGTVRTLAQETADMIKDRIEGIVKGVTEASGGSYNYSFNYGYPAVHNTGWATDAVVETAGELLGADNVVLLDKPIMAGEDFAFYQQEFPGVFFFLGTGREETGSTYSWHHPKYNIDEECFTTGAALMASFVFQAIPSDK</sequence>
<accession>A0ABT3PYN4</accession>
<dbReference type="Pfam" id="PF01546">
    <property type="entry name" value="Peptidase_M20"/>
    <property type="match status" value="1"/>
</dbReference>
<keyword evidence="4" id="KW-1185">Reference proteome</keyword>
<reference evidence="3 4" key="1">
    <citation type="submission" date="2021-11" db="EMBL/GenBank/DDBJ databases">
        <title>Aliifidinibius sp. nov., a new bacterium isolated from saline soil.</title>
        <authorList>
            <person name="Galisteo C."/>
            <person name="De La Haba R."/>
            <person name="Sanchez-Porro C."/>
            <person name="Ventosa A."/>
        </authorList>
    </citation>
    <scope>NUCLEOTIDE SEQUENCE [LARGE SCALE GENOMIC DNA]</scope>
    <source>
        <strain evidence="3 4">KACC 190600</strain>
    </source>
</reference>
<gene>
    <name evidence="3" type="ORF">LQ318_08565</name>
</gene>
<name>A0ABT3PYN4_9BACT</name>
<dbReference type="Gene3D" id="3.30.70.360">
    <property type="match status" value="1"/>
</dbReference>
<dbReference type="InterPro" id="IPR036264">
    <property type="entry name" value="Bact_exopeptidase_dim_dom"/>
</dbReference>
<comment type="caution">
    <text evidence="3">The sequence shown here is derived from an EMBL/GenBank/DDBJ whole genome shotgun (WGS) entry which is preliminary data.</text>
</comment>
<dbReference type="PANTHER" id="PTHR11014:SF63">
    <property type="entry name" value="METALLOPEPTIDASE, PUTATIVE (AFU_ORTHOLOGUE AFUA_6G09600)-RELATED"/>
    <property type="match status" value="1"/>
</dbReference>
<evidence type="ECO:0000259" key="2">
    <source>
        <dbReference type="Pfam" id="PF07687"/>
    </source>
</evidence>
<dbReference type="EMBL" id="JAJNDC010000002">
    <property type="protein sequence ID" value="MCW9712956.1"/>
    <property type="molecule type" value="Genomic_DNA"/>
</dbReference>
<dbReference type="SUPFAM" id="SSF53187">
    <property type="entry name" value="Zn-dependent exopeptidases"/>
    <property type="match status" value="1"/>
</dbReference>
<organism evidence="3 4">
    <name type="scientific">Fodinibius salicampi</name>
    <dbReference type="NCBI Taxonomy" id="1920655"/>
    <lineage>
        <taxon>Bacteria</taxon>
        <taxon>Pseudomonadati</taxon>
        <taxon>Balneolota</taxon>
        <taxon>Balneolia</taxon>
        <taxon>Balneolales</taxon>
        <taxon>Balneolaceae</taxon>
        <taxon>Fodinibius</taxon>
    </lineage>
</organism>
<dbReference type="RefSeq" id="WP_265789322.1">
    <property type="nucleotide sequence ID" value="NZ_BAABRS010000002.1"/>
</dbReference>
<keyword evidence="1" id="KW-0378">Hydrolase</keyword>